<dbReference type="Proteomes" id="UP000008782">
    <property type="component" value="Unassembled WGS sequence"/>
</dbReference>
<feature type="compositionally biased region" description="Basic and acidic residues" evidence="1">
    <location>
        <begin position="15"/>
        <end position="25"/>
    </location>
</feature>
<reference evidence="3" key="1">
    <citation type="journal article" date="2012" name="Nat. Genet.">
        <title>Lifestyle transitions in plant pathogenic Colletotrichum fungi deciphered by genome and transcriptome analyses.</title>
        <authorList>
            <person name="O'Connell R.J."/>
            <person name="Thon M.R."/>
            <person name="Hacquard S."/>
            <person name="Amyotte S.G."/>
            <person name="Kleemann J."/>
            <person name="Torres M.F."/>
            <person name="Damm U."/>
            <person name="Buiate E.A."/>
            <person name="Epstein L."/>
            <person name="Alkan N."/>
            <person name="Altmueller J."/>
            <person name="Alvarado-Balderrama L."/>
            <person name="Bauser C.A."/>
            <person name="Becker C."/>
            <person name="Birren B.W."/>
            <person name="Chen Z."/>
            <person name="Choi J."/>
            <person name="Crouch J.A."/>
            <person name="Duvick J.P."/>
            <person name="Farman M.A."/>
            <person name="Gan P."/>
            <person name="Heiman D."/>
            <person name="Henrissat B."/>
            <person name="Howard R.J."/>
            <person name="Kabbage M."/>
            <person name="Koch C."/>
            <person name="Kracher B."/>
            <person name="Kubo Y."/>
            <person name="Law A.D."/>
            <person name="Lebrun M.-H."/>
            <person name="Lee Y.-H."/>
            <person name="Miyara I."/>
            <person name="Moore N."/>
            <person name="Neumann U."/>
            <person name="Nordstroem K."/>
            <person name="Panaccione D.G."/>
            <person name="Panstruga R."/>
            <person name="Place M."/>
            <person name="Proctor R.H."/>
            <person name="Prusky D."/>
            <person name="Rech G."/>
            <person name="Reinhardt R."/>
            <person name="Rollins J.A."/>
            <person name="Rounsley S."/>
            <person name="Schardl C.L."/>
            <person name="Schwartz D.C."/>
            <person name="Shenoy N."/>
            <person name="Shirasu K."/>
            <person name="Sikhakolli U.R."/>
            <person name="Stueber K."/>
            <person name="Sukno S.A."/>
            <person name="Sweigard J.A."/>
            <person name="Takano Y."/>
            <person name="Takahara H."/>
            <person name="Trail F."/>
            <person name="van der Does H.C."/>
            <person name="Voll L.M."/>
            <person name="Will I."/>
            <person name="Young S."/>
            <person name="Zeng Q."/>
            <person name="Zhang J."/>
            <person name="Zhou S."/>
            <person name="Dickman M.B."/>
            <person name="Schulze-Lefert P."/>
            <person name="Ver Loren van Themaat E."/>
            <person name="Ma L.-J."/>
            <person name="Vaillancourt L.J."/>
        </authorList>
    </citation>
    <scope>NUCLEOTIDE SEQUENCE [LARGE SCALE GENOMIC DNA]</scope>
    <source>
        <strain evidence="3">M1.001 / M2 / FGSC 10212</strain>
    </source>
</reference>
<dbReference type="AlphaFoldDB" id="E3QZ62"/>
<sequence length="157" mass="16732">MAILKPTTRPVSSTRVERTPEEKKGPLKPSGGGIKKTSTKASSNSALRPINHRVSAPIFGPSARSNTGSSSGSSTTLSTTTKTSQTAARATKQPYPMLKTSIFMRRARHTKKLVKVGTIPGMMPISSFGSIAAQMRATLKETQLREKESSESSQAAQ</sequence>
<dbReference type="GeneID" id="24416659"/>
<dbReference type="eggNOG" id="ENOG502RPMG">
    <property type="taxonomic scope" value="Eukaryota"/>
</dbReference>
<organism evidence="3">
    <name type="scientific">Colletotrichum graminicola (strain M1.001 / M2 / FGSC 10212)</name>
    <name type="common">Maize anthracnose fungus</name>
    <name type="synonym">Glomerella graminicola</name>
    <dbReference type="NCBI Taxonomy" id="645133"/>
    <lineage>
        <taxon>Eukaryota</taxon>
        <taxon>Fungi</taxon>
        <taxon>Dikarya</taxon>
        <taxon>Ascomycota</taxon>
        <taxon>Pezizomycotina</taxon>
        <taxon>Sordariomycetes</taxon>
        <taxon>Hypocreomycetidae</taxon>
        <taxon>Glomerellales</taxon>
        <taxon>Glomerellaceae</taxon>
        <taxon>Colletotrichum</taxon>
        <taxon>Colletotrichum graminicola species complex</taxon>
    </lineage>
</organism>
<feature type="compositionally biased region" description="Low complexity" evidence="1">
    <location>
        <begin position="62"/>
        <end position="93"/>
    </location>
</feature>
<evidence type="ECO:0000313" key="2">
    <source>
        <dbReference type="EMBL" id="EFQ36150.1"/>
    </source>
</evidence>
<dbReference type="EMBL" id="GG697411">
    <property type="protein sequence ID" value="EFQ36150.1"/>
    <property type="molecule type" value="Genomic_DNA"/>
</dbReference>
<name>E3QZ62_COLGM</name>
<dbReference type="RefSeq" id="XP_008100170.1">
    <property type="nucleotide sequence ID" value="XM_008101979.1"/>
</dbReference>
<protein>
    <submittedName>
        <fullName evidence="2">Uncharacterized protein</fullName>
    </submittedName>
</protein>
<feature type="compositionally biased region" description="Low complexity" evidence="1">
    <location>
        <begin position="35"/>
        <end position="46"/>
    </location>
</feature>
<accession>E3QZ62</accession>
<gene>
    <name evidence="2" type="ORF">GLRG_11294</name>
</gene>
<keyword evidence="3" id="KW-1185">Reference proteome</keyword>
<proteinExistence type="predicted"/>
<evidence type="ECO:0000313" key="3">
    <source>
        <dbReference type="Proteomes" id="UP000008782"/>
    </source>
</evidence>
<evidence type="ECO:0000256" key="1">
    <source>
        <dbReference type="SAM" id="MobiDB-lite"/>
    </source>
</evidence>
<dbReference type="HOGENOM" id="CLU_1786738_0_0_1"/>
<dbReference type="OrthoDB" id="4848398at2759"/>
<dbReference type="VEuPathDB" id="FungiDB:GLRG_11294"/>
<feature type="region of interest" description="Disordered" evidence="1">
    <location>
        <begin position="1"/>
        <end position="98"/>
    </location>
</feature>